<dbReference type="InterPro" id="IPR006026">
    <property type="entry name" value="Peptidase_Metallo"/>
</dbReference>
<comment type="similarity">
    <text evidence="1">Belongs to the peptidase M10B family.</text>
</comment>
<dbReference type="RefSeq" id="WP_005664420.1">
    <property type="nucleotide sequence ID" value="NZ_JRYB01000001.1"/>
</dbReference>
<dbReference type="InterPro" id="IPR044016">
    <property type="entry name" value="Big_13"/>
</dbReference>
<proteinExistence type="inferred from homology"/>
<accession>A0A1S2N9H6</accession>
<name>A0A1S2N9H6_9BURK</name>
<sequence length="718" mass="76252">MATVSDITDTPLSGLNHIDALLDKGPDWNYLSNSNANVLFYTFSTASGNETGKTGQEAFSAAQQAATRAAFTYLQQITGIEFRETGSGTAAQIHLANIDLEGQYTTGLCSWQAGYRATSNGALTEYTANAYVYLDNAEWRHITENLTAGTQGYETLLHELGHALGLKHSFREGVAGEIVLPGNENNTSNTLMSYDSLGGWHSTYSPYDIAAFNWLYGGDGLRGELGLNGSGGRYITGSYKDDVLVGTQFNDTLQGNGGNDMIDGGAGIDTVVYNGNRNSYTFGTLADGGLAVSGAEGTDTLRNIDWLQFADMKVERANVVSSDTVAPAAPVMAITQNGLLYANSNRPLINGTAEANATIKVYIGDRLIATATADANGLWNARATETLADGFNYQAFATATDAAGNVSANSAVVPFHVDATAPSVPTVSATLAAGGNRPVFTGTGDAGTTIELYRDSDFTKIGSAVVGADGKWVLNSHPLPNGNYNVVVTSLDAAGNARAGQATVSLAINNNGYQAGTANGDTITINPGSTAVDAGAGIDTVVFNGNRADYRLRDETWGFSATAANGEVDGLFNVERIKFNDGYKAIDIDGAAGEVFRLYQAIFDRAPDLGGMGYWLHRRDTGTELMQIAKEFMSITAPDGTIEFETLYGKNLSNEQFIVELYDNVLNRAPDAGGQAYWLQQIQLHSREQILMAFSESPENKVNVVELIAQGIDYVPFA</sequence>
<dbReference type="AlphaFoldDB" id="A0A1S2N9H6"/>
<dbReference type="Pfam" id="PF00353">
    <property type="entry name" value="HemolysinCabind"/>
    <property type="match status" value="1"/>
</dbReference>
<evidence type="ECO:0000313" key="7">
    <source>
        <dbReference type="EMBL" id="OIJ41314.1"/>
    </source>
</evidence>
<dbReference type="Gene3D" id="3.40.390.10">
    <property type="entry name" value="Collagenase (Catalytic Domain)"/>
    <property type="match status" value="1"/>
</dbReference>
<evidence type="ECO:0000256" key="5">
    <source>
        <dbReference type="ARBA" id="ARBA00022833"/>
    </source>
</evidence>
<dbReference type="PRINTS" id="PR00313">
    <property type="entry name" value="CABNDNGRPT"/>
</dbReference>
<keyword evidence="3" id="KW-0479">Metal-binding</keyword>
<dbReference type="PROSITE" id="PS00330">
    <property type="entry name" value="HEMOLYSIN_CALCIUM"/>
    <property type="match status" value="1"/>
</dbReference>
<dbReference type="GO" id="GO:0008270">
    <property type="term" value="F:zinc ion binding"/>
    <property type="evidence" value="ECO:0007669"/>
    <property type="project" value="InterPro"/>
</dbReference>
<dbReference type="NCBIfam" id="NF033510">
    <property type="entry name" value="Ca_tandemer"/>
    <property type="match status" value="2"/>
</dbReference>
<dbReference type="GO" id="GO:0006508">
    <property type="term" value="P:proteolysis"/>
    <property type="evidence" value="ECO:0007669"/>
    <property type="project" value="UniProtKB-KW"/>
</dbReference>
<protein>
    <submittedName>
        <fullName evidence="7">Matrixin family protein</fullName>
    </submittedName>
</protein>
<dbReference type="InterPro" id="IPR011049">
    <property type="entry name" value="Serralysin-like_metalloprot_C"/>
</dbReference>
<dbReference type="Pfam" id="PF13946">
    <property type="entry name" value="DUF4214"/>
    <property type="match status" value="1"/>
</dbReference>
<dbReference type="InterPro" id="IPR001343">
    <property type="entry name" value="Hemolysn_Ca-bd"/>
</dbReference>
<dbReference type="SUPFAM" id="SSF55486">
    <property type="entry name" value="Metalloproteases ('zincins'), catalytic domain"/>
    <property type="match status" value="1"/>
</dbReference>
<dbReference type="Pfam" id="PF00413">
    <property type="entry name" value="Peptidase_M10"/>
    <property type="match status" value="1"/>
</dbReference>
<dbReference type="InterPro" id="IPR024079">
    <property type="entry name" value="MetalloPept_cat_dom_sf"/>
</dbReference>
<dbReference type="SMART" id="SM00235">
    <property type="entry name" value="ZnMc"/>
    <property type="match status" value="1"/>
</dbReference>
<dbReference type="GO" id="GO:0005509">
    <property type="term" value="F:calcium ion binding"/>
    <property type="evidence" value="ECO:0007669"/>
    <property type="project" value="InterPro"/>
</dbReference>
<dbReference type="GO" id="GO:0004222">
    <property type="term" value="F:metalloendopeptidase activity"/>
    <property type="evidence" value="ECO:0007669"/>
    <property type="project" value="InterPro"/>
</dbReference>
<keyword evidence="2" id="KW-0645">Protease</keyword>
<reference evidence="7 8" key="1">
    <citation type="submission" date="2014-10" db="EMBL/GenBank/DDBJ databases">
        <authorList>
            <person name="Seo M.-J."/>
            <person name="Seok Y.J."/>
            <person name="Cha I.-T."/>
        </authorList>
    </citation>
    <scope>NUCLEOTIDE SEQUENCE [LARGE SCALE GENOMIC DNA]</scope>
    <source>
        <strain evidence="7 8">NEU</strain>
    </source>
</reference>
<organism evidence="7 8">
    <name type="scientific">Massilia timonae</name>
    <dbReference type="NCBI Taxonomy" id="47229"/>
    <lineage>
        <taxon>Bacteria</taxon>
        <taxon>Pseudomonadati</taxon>
        <taxon>Pseudomonadota</taxon>
        <taxon>Betaproteobacteria</taxon>
        <taxon>Burkholderiales</taxon>
        <taxon>Oxalobacteraceae</taxon>
        <taxon>Telluria group</taxon>
        <taxon>Massilia</taxon>
    </lineage>
</organism>
<dbReference type="GO" id="GO:0031012">
    <property type="term" value="C:extracellular matrix"/>
    <property type="evidence" value="ECO:0007669"/>
    <property type="project" value="InterPro"/>
</dbReference>
<dbReference type="Proteomes" id="UP000180246">
    <property type="component" value="Unassembled WGS sequence"/>
</dbReference>
<keyword evidence="5" id="KW-0862">Zinc</keyword>
<dbReference type="InterPro" id="IPR001818">
    <property type="entry name" value="Pept_M10_metallopeptidase"/>
</dbReference>
<feature type="domain" description="Peptidase metallopeptidase" evidence="6">
    <location>
        <begin position="24"/>
        <end position="206"/>
    </location>
</feature>
<dbReference type="Gene3D" id="2.150.10.10">
    <property type="entry name" value="Serralysin-like metalloprotease, C-terminal"/>
    <property type="match status" value="1"/>
</dbReference>
<dbReference type="EMBL" id="JRYB01000001">
    <property type="protein sequence ID" value="OIJ41314.1"/>
    <property type="molecule type" value="Genomic_DNA"/>
</dbReference>
<dbReference type="Pfam" id="PF19077">
    <property type="entry name" value="Big_13"/>
    <property type="match status" value="2"/>
</dbReference>
<dbReference type="SUPFAM" id="SSF51120">
    <property type="entry name" value="beta-Roll"/>
    <property type="match status" value="1"/>
</dbReference>
<dbReference type="InterPro" id="IPR013783">
    <property type="entry name" value="Ig-like_fold"/>
</dbReference>
<evidence type="ECO:0000256" key="2">
    <source>
        <dbReference type="ARBA" id="ARBA00022670"/>
    </source>
</evidence>
<evidence type="ECO:0000313" key="8">
    <source>
        <dbReference type="Proteomes" id="UP000180246"/>
    </source>
</evidence>
<dbReference type="InterPro" id="IPR018511">
    <property type="entry name" value="Hemolysin-typ_Ca-bd_CS"/>
</dbReference>
<evidence type="ECO:0000256" key="1">
    <source>
        <dbReference type="ARBA" id="ARBA00009490"/>
    </source>
</evidence>
<comment type="caution">
    <text evidence="7">The sequence shown here is derived from an EMBL/GenBank/DDBJ whole genome shotgun (WGS) entry which is preliminary data.</text>
</comment>
<dbReference type="Gene3D" id="2.60.40.10">
    <property type="entry name" value="Immunoglobulins"/>
    <property type="match status" value="2"/>
</dbReference>
<evidence type="ECO:0000259" key="6">
    <source>
        <dbReference type="SMART" id="SM00235"/>
    </source>
</evidence>
<dbReference type="InterPro" id="IPR025282">
    <property type="entry name" value="DUF4214"/>
</dbReference>
<keyword evidence="4" id="KW-0378">Hydrolase</keyword>
<evidence type="ECO:0000256" key="4">
    <source>
        <dbReference type="ARBA" id="ARBA00022801"/>
    </source>
</evidence>
<evidence type="ECO:0000256" key="3">
    <source>
        <dbReference type="ARBA" id="ARBA00022723"/>
    </source>
</evidence>
<gene>
    <name evidence="7" type="ORF">LO55_1584</name>
</gene>